<dbReference type="PANTHER" id="PTHR43214:SF37">
    <property type="entry name" value="TRANSCRIPTIONAL REGULATORY PROTEIN YDFI"/>
    <property type="match status" value="1"/>
</dbReference>
<protein>
    <submittedName>
        <fullName evidence="6">Response regulator transcription factor</fullName>
    </submittedName>
</protein>
<evidence type="ECO:0000313" key="7">
    <source>
        <dbReference type="Proteomes" id="UP000604083"/>
    </source>
</evidence>
<dbReference type="InterPro" id="IPR058245">
    <property type="entry name" value="NreC/VraR/RcsB-like_REC"/>
</dbReference>
<feature type="domain" description="Response regulatory" evidence="5">
    <location>
        <begin position="6"/>
        <end position="122"/>
    </location>
</feature>
<dbReference type="GO" id="GO:0000160">
    <property type="term" value="P:phosphorelay signal transduction system"/>
    <property type="evidence" value="ECO:0007669"/>
    <property type="project" value="InterPro"/>
</dbReference>
<dbReference type="SMART" id="SM00421">
    <property type="entry name" value="HTH_LUXR"/>
    <property type="match status" value="1"/>
</dbReference>
<evidence type="ECO:0000256" key="3">
    <source>
        <dbReference type="PROSITE-ProRule" id="PRU00169"/>
    </source>
</evidence>
<dbReference type="PROSITE" id="PS00622">
    <property type="entry name" value="HTH_LUXR_1"/>
    <property type="match status" value="1"/>
</dbReference>
<dbReference type="Gene3D" id="3.40.50.2300">
    <property type="match status" value="1"/>
</dbReference>
<dbReference type="PROSITE" id="PS50043">
    <property type="entry name" value="HTH_LUXR_2"/>
    <property type="match status" value="1"/>
</dbReference>
<evidence type="ECO:0000259" key="5">
    <source>
        <dbReference type="PROSITE" id="PS50110"/>
    </source>
</evidence>
<dbReference type="AlphaFoldDB" id="A0A934VNL9"/>
<dbReference type="GO" id="GO:0003677">
    <property type="term" value="F:DNA binding"/>
    <property type="evidence" value="ECO:0007669"/>
    <property type="project" value="UniProtKB-KW"/>
</dbReference>
<sequence length="216" mass="23778">MGSPHSIAIVEDNRQLAEVLRTAVEAVPDFVCMGTWPSGEDALAAFMEKPPEVVLMDINLPGISGIETTRRLRKSHPAIHILIVTVYGDHDRIFAALEAGATGYLLKRSSMEEMEEAIRDVLAGGAPMSAEIARRVVEAFHGTYRDPLKEAHLTERETDILRLLADGLGNKAISAQLAISVETVRAHNRNIYEKLHVNSRTQAALLYRESQENSPS</sequence>
<dbReference type="Pfam" id="PF00072">
    <property type="entry name" value="Response_reg"/>
    <property type="match status" value="1"/>
</dbReference>
<keyword evidence="7" id="KW-1185">Reference proteome</keyword>
<dbReference type="SUPFAM" id="SSF46894">
    <property type="entry name" value="C-terminal effector domain of the bipartite response regulators"/>
    <property type="match status" value="1"/>
</dbReference>
<dbReference type="EMBL" id="JAENIO010000044">
    <property type="protein sequence ID" value="MBK1835216.1"/>
    <property type="molecule type" value="Genomic_DNA"/>
</dbReference>
<dbReference type="PRINTS" id="PR00038">
    <property type="entry name" value="HTHLUXR"/>
</dbReference>
<dbReference type="PROSITE" id="PS50110">
    <property type="entry name" value="RESPONSE_REGULATORY"/>
    <property type="match status" value="1"/>
</dbReference>
<gene>
    <name evidence="6" type="ORF">JIN78_14190</name>
</gene>
<dbReference type="InterPro" id="IPR011006">
    <property type="entry name" value="CheY-like_superfamily"/>
</dbReference>
<dbReference type="SUPFAM" id="SSF52172">
    <property type="entry name" value="CheY-like"/>
    <property type="match status" value="1"/>
</dbReference>
<accession>A0A934VNL9</accession>
<dbReference type="InterPro" id="IPR001789">
    <property type="entry name" value="Sig_transdc_resp-reg_receiver"/>
</dbReference>
<organism evidence="6 7">
    <name type="scientific">Roseibacillus ishigakijimensis</name>
    <dbReference type="NCBI Taxonomy" id="454146"/>
    <lineage>
        <taxon>Bacteria</taxon>
        <taxon>Pseudomonadati</taxon>
        <taxon>Verrucomicrobiota</taxon>
        <taxon>Verrucomicrobiia</taxon>
        <taxon>Verrucomicrobiales</taxon>
        <taxon>Verrucomicrobiaceae</taxon>
        <taxon>Roseibacillus</taxon>
    </lineage>
</organism>
<dbReference type="GO" id="GO:0006355">
    <property type="term" value="P:regulation of DNA-templated transcription"/>
    <property type="evidence" value="ECO:0007669"/>
    <property type="project" value="InterPro"/>
</dbReference>
<dbReference type="PANTHER" id="PTHR43214">
    <property type="entry name" value="TWO-COMPONENT RESPONSE REGULATOR"/>
    <property type="match status" value="1"/>
</dbReference>
<dbReference type="Pfam" id="PF00196">
    <property type="entry name" value="GerE"/>
    <property type="match status" value="1"/>
</dbReference>
<evidence type="ECO:0000256" key="1">
    <source>
        <dbReference type="ARBA" id="ARBA00022553"/>
    </source>
</evidence>
<comment type="caution">
    <text evidence="6">The sequence shown here is derived from an EMBL/GenBank/DDBJ whole genome shotgun (WGS) entry which is preliminary data.</text>
</comment>
<dbReference type="CDD" id="cd17535">
    <property type="entry name" value="REC_NarL-like"/>
    <property type="match status" value="1"/>
</dbReference>
<keyword evidence="1 3" id="KW-0597">Phosphoprotein</keyword>
<evidence type="ECO:0000256" key="2">
    <source>
        <dbReference type="ARBA" id="ARBA00023125"/>
    </source>
</evidence>
<evidence type="ECO:0000259" key="4">
    <source>
        <dbReference type="PROSITE" id="PS50043"/>
    </source>
</evidence>
<reference evidence="6" key="1">
    <citation type="submission" date="2021-01" db="EMBL/GenBank/DDBJ databases">
        <title>Modified the classification status of verrucomicrobia.</title>
        <authorList>
            <person name="Feng X."/>
        </authorList>
    </citation>
    <scope>NUCLEOTIDE SEQUENCE</scope>
    <source>
        <strain evidence="6">KCTC 12986</strain>
    </source>
</reference>
<dbReference type="Proteomes" id="UP000604083">
    <property type="component" value="Unassembled WGS sequence"/>
</dbReference>
<name>A0A934VNL9_9BACT</name>
<evidence type="ECO:0000313" key="6">
    <source>
        <dbReference type="EMBL" id="MBK1835216.1"/>
    </source>
</evidence>
<proteinExistence type="predicted"/>
<dbReference type="InterPro" id="IPR039420">
    <property type="entry name" value="WalR-like"/>
</dbReference>
<dbReference type="RefSeq" id="WP_200392651.1">
    <property type="nucleotide sequence ID" value="NZ_JAENIO010000044.1"/>
</dbReference>
<dbReference type="CDD" id="cd06170">
    <property type="entry name" value="LuxR_C_like"/>
    <property type="match status" value="1"/>
</dbReference>
<keyword evidence="2" id="KW-0238">DNA-binding</keyword>
<feature type="domain" description="HTH luxR-type" evidence="4">
    <location>
        <begin position="146"/>
        <end position="211"/>
    </location>
</feature>
<dbReference type="InterPro" id="IPR016032">
    <property type="entry name" value="Sig_transdc_resp-reg_C-effctor"/>
</dbReference>
<dbReference type="SMART" id="SM00448">
    <property type="entry name" value="REC"/>
    <property type="match status" value="1"/>
</dbReference>
<dbReference type="InterPro" id="IPR000792">
    <property type="entry name" value="Tscrpt_reg_LuxR_C"/>
</dbReference>
<feature type="modified residue" description="4-aspartylphosphate" evidence="3">
    <location>
        <position position="57"/>
    </location>
</feature>